<evidence type="ECO:0000313" key="2">
    <source>
        <dbReference type="EMBL" id="KAH3681191.1"/>
    </source>
</evidence>
<dbReference type="Proteomes" id="UP000774326">
    <property type="component" value="Unassembled WGS sequence"/>
</dbReference>
<protein>
    <submittedName>
        <fullName evidence="2">Uncharacterized protein</fullName>
    </submittedName>
</protein>
<dbReference type="AlphaFoldDB" id="A0A9P8PZH1"/>
<reference evidence="2" key="2">
    <citation type="submission" date="2021-01" db="EMBL/GenBank/DDBJ databases">
        <authorList>
            <person name="Schikora-Tamarit M.A."/>
        </authorList>
    </citation>
    <scope>NUCLEOTIDE SEQUENCE</scope>
    <source>
        <strain evidence="2">CBS2887</strain>
    </source>
</reference>
<evidence type="ECO:0000256" key="1">
    <source>
        <dbReference type="SAM" id="MobiDB-lite"/>
    </source>
</evidence>
<comment type="caution">
    <text evidence="2">The sequence shown here is derived from an EMBL/GenBank/DDBJ whole genome shotgun (WGS) entry which is preliminary data.</text>
</comment>
<accession>A0A9P8PZH1</accession>
<feature type="compositionally biased region" description="Low complexity" evidence="1">
    <location>
        <begin position="254"/>
        <end position="267"/>
    </location>
</feature>
<name>A0A9P8PZH1_WICPI</name>
<proteinExistence type="predicted"/>
<sequence length="436" mass="48504">MVLIPKVETMLVIKDIEEMIVSPLVLKIPLSPVAMSNNLVRISGWVFGPNLFTKEAIVSKAFSSSGDSCSNLEEANNVKLSNTSVSIASSDNSNETEETNSSIGNKVKIPLNNSERTDFNSPCSVVGTALNRPKMDETNPAKKFLISNWSDFLDLGSNNTVATFNFKEEMLEFSEAKAPEMNLIKLIFKEVNSAAPNDNRVEFNKDQGFQLLSSGEVLQQRRNKLNEGSCLRVATLGHSLRVLQPNQIQNNMDGGRSTQGSSQSGEQFDSSVSWNMAESRGETGQQEFNLFFFAFLRRVNQRRNDLNNGFLNNMNRELVVLSDESFNKSTKISLVKGNDCKVKAESKDKESLSVNEPTMALANVDWYSYFKESKMAMERSAANSANCSKSELKALIKNWTAKMFFSLKETKLTISFSKSKKSTSLASQFNLHDSLV</sequence>
<feature type="compositionally biased region" description="Polar residues" evidence="1">
    <location>
        <begin position="87"/>
        <end position="104"/>
    </location>
</feature>
<dbReference type="EMBL" id="JAEUBG010004553">
    <property type="protein sequence ID" value="KAH3681191.1"/>
    <property type="molecule type" value="Genomic_DNA"/>
</dbReference>
<feature type="region of interest" description="Disordered" evidence="1">
    <location>
        <begin position="248"/>
        <end position="272"/>
    </location>
</feature>
<keyword evidence="3" id="KW-1185">Reference proteome</keyword>
<gene>
    <name evidence="2" type="ORF">WICPIJ_007886</name>
</gene>
<evidence type="ECO:0000313" key="3">
    <source>
        <dbReference type="Proteomes" id="UP000774326"/>
    </source>
</evidence>
<organism evidence="2 3">
    <name type="scientific">Wickerhamomyces pijperi</name>
    <name type="common">Yeast</name>
    <name type="synonym">Pichia pijperi</name>
    <dbReference type="NCBI Taxonomy" id="599730"/>
    <lineage>
        <taxon>Eukaryota</taxon>
        <taxon>Fungi</taxon>
        <taxon>Dikarya</taxon>
        <taxon>Ascomycota</taxon>
        <taxon>Saccharomycotina</taxon>
        <taxon>Saccharomycetes</taxon>
        <taxon>Phaffomycetales</taxon>
        <taxon>Wickerhamomycetaceae</taxon>
        <taxon>Wickerhamomyces</taxon>
    </lineage>
</organism>
<reference evidence="2" key="1">
    <citation type="journal article" date="2021" name="Open Biol.">
        <title>Shared evolutionary footprints suggest mitochondrial oxidative damage underlies multiple complex I losses in fungi.</title>
        <authorList>
            <person name="Schikora-Tamarit M.A."/>
            <person name="Marcet-Houben M."/>
            <person name="Nosek J."/>
            <person name="Gabaldon T."/>
        </authorList>
    </citation>
    <scope>NUCLEOTIDE SEQUENCE</scope>
    <source>
        <strain evidence="2">CBS2887</strain>
    </source>
</reference>
<feature type="region of interest" description="Disordered" evidence="1">
    <location>
        <begin position="87"/>
        <end position="108"/>
    </location>
</feature>